<feature type="non-terminal residue" evidence="1">
    <location>
        <position position="1"/>
    </location>
</feature>
<accession>A0ABT5WQB9</accession>
<dbReference type="RefSeq" id="WP_275228322.1">
    <property type="nucleotide sequence ID" value="NZ_JARESE010000032.1"/>
</dbReference>
<keyword evidence="2" id="KW-1185">Reference proteome</keyword>
<reference evidence="1 2" key="1">
    <citation type="submission" date="2023-03" db="EMBL/GenBank/DDBJ databases">
        <title>NovoSphingobium album sp. nov. isolated from polycyclic aromatic hydrocarbons- and heavy-metal polluted soil.</title>
        <authorList>
            <person name="Liu Z."/>
            <person name="Wang K."/>
        </authorList>
    </citation>
    <scope>NUCLEOTIDE SEQUENCE [LARGE SCALE GENOMIC DNA]</scope>
    <source>
        <strain evidence="1 2">H3SJ31-1</strain>
    </source>
</reference>
<evidence type="ECO:0000313" key="2">
    <source>
        <dbReference type="Proteomes" id="UP001216253"/>
    </source>
</evidence>
<organism evidence="1 2">
    <name type="scientific">Novosphingobium album</name>
    <name type="common">ex Liu et al. 2023</name>
    <dbReference type="NCBI Taxonomy" id="3031130"/>
    <lineage>
        <taxon>Bacteria</taxon>
        <taxon>Pseudomonadati</taxon>
        <taxon>Pseudomonadota</taxon>
        <taxon>Alphaproteobacteria</taxon>
        <taxon>Sphingomonadales</taxon>
        <taxon>Sphingomonadaceae</taxon>
        <taxon>Novosphingobium</taxon>
    </lineage>
</organism>
<sequence length="73" mass="8077">QPILPAIIVAAQPAIVVVAAHFGRGFFVLRVAGTPNFAAQWPMIRGMANACARTWAWRRNVRRRIKPATIVIN</sequence>
<proteinExistence type="predicted"/>
<dbReference type="Proteomes" id="UP001216253">
    <property type="component" value="Unassembled WGS sequence"/>
</dbReference>
<name>A0ABT5WQB9_9SPHN</name>
<dbReference type="EMBL" id="JARESE010000032">
    <property type="protein sequence ID" value="MDE8652237.1"/>
    <property type="molecule type" value="Genomic_DNA"/>
</dbReference>
<evidence type="ECO:0000313" key="1">
    <source>
        <dbReference type="EMBL" id="MDE8652237.1"/>
    </source>
</evidence>
<comment type="caution">
    <text evidence="1">The sequence shown here is derived from an EMBL/GenBank/DDBJ whole genome shotgun (WGS) entry which is preliminary data.</text>
</comment>
<gene>
    <name evidence="1" type="ORF">PYV00_10975</name>
</gene>
<protein>
    <submittedName>
        <fullName evidence="1">Uncharacterized protein</fullName>
    </submittedName>
</protein>